<keyword evidence="3" id="KW-1185">Reference proteome</keyword>
<accession>A0AAV0CDA4</accession>
<feature type="domain" description="RNase H type-1" evidence="1">
    <location>
        <begin position="2"/>
        <end position="67"/>
    </location>
</feature>
<evidence type="ECO:0000259" key="1">
    <source>
        <dbReference type="Pfam" id="PF13456"/>
    </source>
</evidence>
<protein>
    <recommendedName>
        <fullName evidence="1">RNase H type-1 domain-containing protein</fullName>
    </recommendedName>
</protein>
<dbReference type="Gene3D" id="3.30.420.10">
    <property type="entry name" value="Ribonuclease H-like superfamily/Ribonuclease H"/>
    <property type="match status" value="1"/>
</dbReference>
<dbReference type="EMBL" id="CAMAPF010000021">
    <property type="protein sequence ID" value="CAH9071750.1"/>
    <property type="molecule type" value="Genomic_DNA"/>
</dbReference>
<dbReference type="AlphaFoldDB" id="A0AAV0CDA4"/>
<dbReference type="GO" id="GO:0003676">
    <property type="term" value="F:nucleic acid binding"/>
    <property type="evidence" value="ECO:0007669"/>
    <property type="project" value="InterPro"/>
</dbReference>
<sequence length="67" mass="7616">MGVREALSWLKAQQWDFIDVESDSLLAIQEIQRGSSLSYSGILAEDIRDLMTNFVSIIFSHVRRSAN</sequence>
<evidence type="ECO:0000313" key="2">
    <source>
        <dbReference type="EMBL" id="CAH9071750.1"/>
    </source>
</evidence>
<reference evidence="2" key="1">
    <citation type="submission" date="2022-07" db="EMBL/GenBank/DDBJ databases">
        <authorList>
            <person name="Macas J."/>
            <person name="Novak P."/>
            <person name="Neumann P."/>
        </authorList>
    </citation>
    <scope>NUCLEOTIDE SEQUENCE</scope>
</reference>
<dbReference type="GO" id="GO:0004523">
    <property type="term" value="F:RNA-DNA hybrid ribonuclease activity"/>
    <property type="evidence" value="ECO:0007669"/>
    <property type="project" value="InterPro"/>
</dbReference>
<gene>
    <name evidence="2" type="ORF">CEPIT_LOCUS4064</name>
</gene>
<feature type="non-terminal residue" evidence="2">
    <location>
        <position position="67"/>
    </location>
</feature>
<dbReference type="Pfam" id="PF13456">
    <property type="entry name" value="RVT_3"/>
    <property type="match status" value="1"/>
</dbReference>
<dbReference type="InterPro" id="IPR044730">
    <property type="entry name" value="RNase_H-like_dom_plant"/>
</dbReference>
<dbReference type="InterPro" id="IPR002156">
    <property type="entry name" value="RNaseH_domain"/>
</dbReference>
<dbReference type="InterPro" id="IPR036397">
    <property type="entry name" value="RNaseH_sf"/>
</dbReference>
<organism evidence="2 3">
    <name type="scientific">Cuscuta epithymum</name>
    <dbReference type="NCBI Taxonomy" id="186058"/>
    <lineage>
        <taxon>Eukaryota</taxon>
        <taxon>Viridiplantae</taxon>
        <taxon>Streptophyta</taxon>
        <taxon>Embryophyta</taxon>
        <taxon>Tracheophyta</taxon>
        <taxon>Spermatophyta</taxon>
        <taxon>Magnoliopsida</taxon>
        <taxon>eudicotyledons</taxon>
        <taxon>Gunneridae</taxon>
        <taxon>Pentapetalae</taxon>
        <taxon>asterids</taxon>
        <taxon>lamiids</taxon>
        <taxon>Solanales</taxon>
        <taxon>Convolvulaceae</taxon>
        <taxon>Cuscuteae</taxon>
        <taxon>Cuscuta</taxon>
        <taxon>Cuscuta subgen. Cuscuta</taxon>
    </lineage>
</organism>
<dbReference type="Proteomes" id="UP001152523">
    <property type="component" value="Unassembled WGS sequence"/>
</dbReference>
<dbReference type="CDD" id="cd06222">
    <property type="entry name" value="RNase_H_like"/>
    <property type="match status" value="1"/>
</dbReference>
<name>A0AAV0CDA4_9ASTE</name>
<comment type="caution">
    <text evidence="2">The sequence shown here is derived from an EMBL/GenBank/DDBJ whole genome shotgun (WGS) entry which is preliminary data.</text>
</comment>
<evidence type="ECO:0000313" key="3">
    <source>
        <dbReference type="Proteomes" id="UP001152523"/>
    </source>
</evidence>
<proteinExistence type="predicted"/>